<dbReference type="InterPro" id="IPR011013">
    <property type="entry name" value="Gal_mutarotase_sf_dom"/>
</dbReference>
<feature type="domain" description="DUF5110" evidence="5">
    <location>
        <begin position="874"/>
        <end position="929"/>
    </location>
</feature>
<feature type="domain" description="Glycosyl hydrolase family 31 C-terminal" evidence="6">
    <location>
        <begin position="748"/>
        <end position="858"/>
    </location>
</feature>
<dbReference type="InterPro" id="IPR017853">
    <property type="entry name" value="GH"/>
</dbReference>
<evidence type="ECO:0000259" key="4">
    <source>
        <dbReference type="Pfam" id="PF13802"/>
    </source>
</evidence>
<dbReference type="GO" id="GO:0061634">
    <property type="term" value="F:alpha-D-xyloside xylohydrolase"/>
    <property type="evidence" value="ECO:0007669"/>
    <property type="project" value="UniProtKB-EC"/>
</dbReference>
<dbReference type="SUPFAM" id="SSF74650">
    <property type="entry name" value="Galactose mutarotase-like"/>
    <property type="match status" value="1"/>
</dbReference>
<organism evidence="8 9">
    <name type="scientific">Vibrio mangrovi</name>
    <dbReference type="NCBI Taxonomy" id="474394"/>
    <lineage>
        <taxon>Bacteria</taxon>
        <taxon>Pseudomonadati</taxon>
        <taxon>Pseudomonadota</taxon>
        <taxon>Gammaproteobacteria</taxon>
        <taxon>Vibrionales</taxon>
        <taxon>Vibrionaceae</taxon>
        <taxon>Vibrio</taxon>
    </lineage>
</organism>
<dbReference type="PANTHER" id="PTHR22762">
    <property type="entry name" value="ALPHA-GLUCOSIDASE"/>
    <property type="match status" value="1"/>
</dbReference>
<dbReference type="SUPFAM" id="SSF51445">
    <property type="entry name" value="(Trans)glycosidases"/>
    <property type="match status" value="1"/>
</dbReference>
<proteinExistence type="inferred from homology"/>
<evidence type="ECO:0000259" key="6">
    <source>
        <dbReference type="Pfam" id="PF21365"/>
    </source>
</evidence>
<dbReference type="PANTHER" id="PTHR22762:SF120">
    <property type="entry name" value="HETEROGLYCAN GLUCOSIDASE 1"/>
    <property type="match status" value="1"/>
</dbReference>
<evidence type="ECO:0000259" key="5">
    <source>
        <dbReference type="Pfam" id="PF17137"/>
    </source>
</evidence>
<evidence type="ECO:0000313" key="9">
    <source>
        <dbReference type="Proteomes" id="UP000196125"/>
    </source>
</evidence>
<comment type="similarity">
    <text evidence="1 2">Belongs to the glycosyl hydrolase 31 family.</text>
</comment>
<dbReference type="Proteomes" id="UP000196125">
    <property type="component" value="Unassembled WGS sequence"/>
</dbReference>
<dbReference type="InterPro" id="IPR000322">
    <property type="entry name" value="Glyco_hydro_31_TIM"/>
</dbReference>
<protein>
    <submittedName>
        <fullName evidence="8">Alpha-xylosidase</fullName>
        <ecNumber evidence="8">3.2.1.177</ecNumber>
    </submittedName>
    <submittedName>
        <fullName evidence="7">Glycoside hydrolase family 31 protein</fullName>
    </submittedName>
</protein>
<dbReference type="InterPro" id="IPR025887">
    <property type="entry name" value="Glyco_hydro_31_N_dom"/>
</dbReference>
<dbReference type="Gene3D" id="2.60.40.1760">
    <property type="entry name" value="glycosyl hydrolase (family 31)"/>
    <property type="match status" value="1"/>
</dbReference>
<evidence type="ECO:0000313" key="8">
    <source>
        <dbReference type="EMBL" id="SMR99173.1"/>
    </source>
</evidence>
<dbReference type="SUPFAM" id="SSF51011">
    <property type="entry name" value="Glycosyl hydrolase domain"/>
    <property type="match status" value="1"/>
</dbReference>
<reference evidence="7 10" key="2">
    <citation type="submission" date="2023-11" db="EMBL/GenBank/DDBJ databases">
        <title>Plant-associative lifestyle of Vibrio porteresiae and its evolutionary dynamics.</title>
        <authorList>
            <person name="Rameshkumar N."/>
            <person name="Kirti K."/>
        </authorList>
    </citation>
    <scope>NUCLEOTIDE SEQUENCE [LARGE SCALE GENOMIC DNA]</scope>
    <source>
        <strain evidence="7 10">MSSRF38</strain>
    </source>
</reference>
<evidence type="ECO:0000259" key="3">
    <source>
        <dbReference type="Pfam" id="PF01055"/>
    </source>
</evidence>
<dbReference type="EMBL" id="FXXI01000001">
    <property type="protein sequence ID" value="SMR99173.1"/>
    <property type="molecule type" value="Genomic_DNA"/>
</dbReference>
<sequence length="1005" mass="111927">MVDYRFVQVNEFQANNPGWNTFGNATVTKVSNTQWQLTSANANQPSLMLYILGPAAFRVRFNPDQNYDFSTDNSLAVVNRDLGLKNLTVKSTQSDSQLQLDIGYLVLVIDLAPYRLSVYRPNTHGTGPNGWQLIHRDIPGSGTDYLGRENKNIMWAEDGSSVANLKQFPANAQYVGFGEKAGTQLVKNSYTMTFFNFNNYEYGSPGVIPPGNQGGPLNPSDPLYNSMPLTIENNLTPDGDYLGDSYSYLLFLDNVSQSYFNMGANDYSNMSGRYYFGALYGSLDYYFMAGDTTLDAIRQYQTLTGPSPLPPIWSLGFHQGAYGYFDNYKLFNIAESYRKWQIPIDGLHIDVDFQNNYRTFTNSPAKFPNVAEMFAQLKGLGFKCSTNITGMVTANPYDENGQTSTPYTTAIEGREKGYFLTDHYAGGEDSNNFFIAKEDYGQNFGSNPFSYPVPGADYYQNEAPLKNPELPAPLTPTQVMSQTLQANEPYSVINLGTSGYYPDLGQDAASEWWGQQYQYLIEAGLEMVWQDMTCPAMAGNFDNQDGNYIQTLPLNLNMTYFGEKRPNAEVHNAFALMLIRATYQGLLKLQGDKRPFIIGRGGYAGVHRYAAIWTGDSASSWDFLRINVPEVLNFGLSGVPISGCDIGGFGPGSGCVPFDNGESGTGTPYVVGGLIKGGVTNYELFTRWVTMGAFLPWFRIHYDGYNKEFQEPFYYGSPVPENCRLFIRIRYRLIQMFYDAMYENTQSGLPIARALFLNFPADKNVYGQSGYWLWTEFMVGDSLLVAPIMDPDNEGGSKRDIYLPMGSNGQTQWYAFTNDQAPLGAPVSGGTVVHGFYAPIENQNLYQVPIYVKAGAIIPTQDVAQYIDPESPNPITLSVYPGENSSYNLYQDDGLTRAYQSGQYRLTKISHQGITNGQQILIQPLITTFSPLVNYYFISLPGTKLPSEVTVDGNVIPNLVRSTPEAAADALADSSVDAYYWNANIKTTFVKVFFGNQDIQVNAFF</sequence>
<evidence type="ECO:0000256" key="2">
    <source>
        <dbReference type="RuleBase" id="RU361185"/>
    </source>
</evidence>
<dbReference type="Gene3D" id="3.20.20.80">
    <property type="entry name" value="Glycosidases"/>
    <property type="match status" value="1"/>
</dbReference>
<keyword evidence="10" id="KW-1185">Reference proteome</keyword>
<dbReference type="Pfam" id="PF17137">
    <property type="entry name" value="DUF5110"/>
    <property type="match status" value="1"/>
</dbReference>
<name>A0A1Y6ISW5_9VIBR</name>
<gene>
    <name evidence="8" type="primary">yicI_1</name>
    <name evidence="7" type="ORF">SBX37_14310</name>
    <name evidence="8" type="ORF">VIM7927_00396</name>
</gene>
<accession>A0A1Y6ISW5</accession>
<feature type="domain" description="Glycoside hydrolase family 31 N-terminal" evidence="4">
    <location>
        <begin position="48"/>
        <end position="260"/>
    </location>
</feature>
<evidence type="ECO:0000313" key="7">
    <source>
        <dbReference type="EMBL" id="MDW6004029.1"/>
    </source>
</evidence>
<dbReference type="Pfam" id="PF21365">
    <property type="entry name" value="Glyco_hydro_31_3rd"/>
    <property type="match status" value="1"/>
</dbReference>
<keyword evidence="2 8" id="KW-0378">Hydrolase</keyword>
<dbReference type="Pfam" id="PF13802">
    <property type="entry name" value="Gal_mutarotas_2"/>
    <property type="match status" value="1"/>
</dbReference>
<dbReference type="InterPro" id="IPR013780">
    <property type="entry name" value="Glyco_hydro_b"/>
</dbReference>
<dbReference type="CDD" id="cd14752">
    <property type="entry name" value="GH31_N"/>
    <property type="match status" value="1"/>
</dbReference>
<reference evidence="8 9" key="1">
    <citation type="submission" date="2017-05" db="EMBL/GenBank/DDBJ databases">
        <authorList>
            <person name="Song R."/>
            <person name="Chenine A.L."/>
            <person name="Ruprecht R.M."/>
        </authorList>
    </citation>
    <scope>NUCLEOTIDE SEQUENCE [LARGE SCALE GENOMIC DNA]</scope>
    <source>
        <strain evidence="8 9">CECT 7927</strain>
    </source>
</reference>
<keyword evidence="2 8" id="KW-0326">Glycosidase</keyword>
<dbReference type="OrthoDB" id="176168at2"/>
<evidence type="ECO:0000256" key="1">
    <source>
        <dbReference type="ARBA" id="ARBA00007806"/>
    </source>
</evidence>
<dbReference type="InterPro" id="IPR033403">
    <property type="entry name" value="DUF5110"/>
</dbReference>
<dbReference type="Gene3D" id="2.60.40.1180">
    <property type="entry name" value="Golgi alpha-mannosidase II"/>
    <property type="match status" value="2"/>
</dbReference>
<dbReference type="EMBL" id="JAWRCO010000001">
    <property type="protein sequence ID" value="MDW6004029.1"/>
    <property type="molecule type" value="Genomic_DNA"/>
</dbReference>
<evidence type="ECO:0000313" key="10">
    <source>
        <dbReference type="Proteomes" id="UP001283366"/>
    </source>
</evidence>
<feature type="domain" description="Glycoside hydrolase family 31 TIM barrel" evidence="3">
    <location>
        <begin position="308"/>
        <end position="739"/>
    </location>
</feature>
<dbReference type="EC" id="3.2.1.177" evidence="8"/>
<dbReference type="GO" id="GO:0005975">
    <property type="term" value="P:carbohydrate metabolic process"/>
    <property type="evidence" value="ECO:0007669"/>
    <property type="project" value="InterPro"/>
</dbReference>
<dbReference type="InterPro" id="IPR048395">
    <property type="entry name" value="Glyco_hydro_31_C"/>
</dbReference>
<dbReference type="RefSeq" id="WP_087479225.1">
    <property type="nucleotide sequence ID" value="NZ_AP024883.1"/>
</dbReference>
<dbReference type="AlphaFoldDB" id="A0A1Y6ISW5"/>
<dbReference type="GO" id="GO:0030246">
    <property type="term" value="F:carbohydrate binding"/>
    <property type="evidence" value="ECO:0007669"/>
    <property type="project" value="InterPro"/>
</dbReference>
<dbReference type="Pfam" id="PF01055">
    <property type="entry name" value="Glyco_hydro_31_2nd"/>
    <property type="match status" value="1"/>
</dbReference>
<dbReference type="Proteomes" id="UP001283366">
    <property type="component" value="Unassembled WGS sequence"/>
</dbReference>